<evidence type="ECO:0000313" key="7">
    <source>
        <dbReference type="Proteomes" id="UP000069771"/>
    </source>
</evidence>
<keyword evidence="1" id="KW-0805">Transcription regulation</keyword>
<dbReference type="Gene3D" id="1.10.10.10">
    <property type="entry name" value="Winged helix-like DNA-binding domain superfamily/Winged helix DNA-binding domain"/>
    <property type="match status" value="1"/>
</dbReference>
<dbReference type="InterPro" id="IPR047640">
    <property type="entry name" value="RpiR-like"/>
</dbReference>
<dbReference type="Gene3D" id="3.40.50.10490">
    <property type="entry name" value="Glucose-6-phosphate isomerase like protein, domain 1"/>
    <property type="match status" value="1"/>
</dbReference>
<protein>
    <recommendedName>
        <fullName evidence="8">RpiR family transcriptional regulator</fullName>
    </recommendedName>
</protein>
<dbReference type="SUPFAM" id="SSF46689">
    <property type="entry name" value="Homeodomain-like"/>
    <property type="match status" value="1"/>
</dbReference>
<dbReference type="CDD" id="cd05013">
    <property type="entry name" value="SIS_RpiR"/>
    <property type="match status" value="1"/>
</dbReference>
<dbReference type="KEGG" id="fro:AALO17_07440"/>
<sequence>MIAECPWLSDHGAACALSGTMLGTGVISMQYKEKSAIPLIEAAYPGMTQTEKTIAKWFLDENEPEDSALKVMARKLAVSEATLVRFAKKCGFKGYREFIYQYERSLSASKPDPRINESTLQVLDAYQDLLTKSYSLIDEEQICRVAQMISDAGHVFVSGLGSSGIAAREMASRFMRVGVGIECCTDVDTMRMLSVFRSADDLVIGLSLSGARKEFREYLGVAKERGARTLLVTSTSQESLAHIADEVILVPSLLHMNHGHFISPQFPLLVMIDILYAAFMRQNRDFKNNLHRQTLDALHKNHRDGS</sequence>
<dbReference type="InterPro" id="IPR000281">
    <property type="entry name" value="HTH_RpiR"/>
</dbReference>
<dbReference type="SUPFAM" id="SSF53697">
    <property type="entry name" value="SIS domain"/>
    <property type="match status" value="1"/>
</dbReference>
<dbReference type="Pfam" id="PF01380">
    <property type="entry name" value="SIS"/>
    <property type="match status" value="1"/>
</dbReference>
<dbReference type="GO" id="GO:0097367">
    <property type="term" value="F:carbohydrate derivative binding"/>
    <property type="evidence" value="ECO:0007669"/>
    <property type="project" value="InterPro"/>
</dbReference>
<dbReference type="PATRIC" id="fig|1702221.3.peg.720"/>
<dbReference type="PROSITE" id="PS51464">
    <property type="entry name" value="SIS"/>
    <property type="match status" value="1"/>
</dbReference>
<gene>
    <name evidence="6" type="ORF">AALO17_07440</name>
</gene>
<dbReference type="AlphaFoldDB" id="A0A140DTA1"/>
<evidence type="ECO:0000256" key="3">
    <source>
        <dbReference type="ARBA" id="ARBA00023163"/>
    </source>
</evidence>
<dbReference type="EMBL" id="CP011391">
    <property type="protein sequence ID" value="AMK53878.1"/>
    <property type="molecule type" value="Genomic_DNA"/>
</dbReference>
<dbReference type="InterPro" id="IPR036388">
    <property type="entry name" value="WH-like_DNA-bd_sf"/>
</dbReference>
<evidence type="ECO:0000256" key="1">
    <source>
        <dbReference type="ARBA" id="ARBA00023015"/>
    </source>
</evidence>
<dbReference type="GO" id="GO:0003677">
    <property type="term" value="F:DNA binding"/>
    <property type="evidence" value="ECO:0007669"/>
    <property type="project" value="UniProtKB-KW"/>
</dbReference>
<dbReference type="GO" id="GO:1901135">
    <property type="term" value="P:carbohydrate derivative metabolic process"/>
    <property type="evidence" value="ECO:0007669"/>
    <property type="project" value="InterPro"/>
</dbReference>
<reference evidence="6 7" key="1">
    <citation type="journal article" date="2016" name="Gut Pathog.">
        <title>Whole genome sequencing of "Faecalibaculum rodentium" ALO17, isolated from C57BL/6J laboratory mouse feces.</title>
        <authorList>
            <person name="Lim S."/>
            <person name="Chang D.H."/>
            <person name="Ahn S."/>
            <person name="Kim B.C."/>
        </authorList>
    </citation>
    <scope>NUCLEOTIDE SEQUENCE [LARGE SCALE GENOMIC DNA]</scope>
    <source>
        <strain evidence="6 7">Alo17</strain>
    </source>
</reference>
<proteinExistence type="predicted"/>
<evidence type="ECO:0000313" key="6">
    <source>
        <dbReference type="EMBL" id="AMK53878.1"/>
    </source>
</evidence>
<accession>A0A140DTA1</accession>
<dbReference type="InterPro" id="IPR046348">
    <property type="entry name" value="SIS_dom_sf"/>
</dbReference>
<feature type="domain" description="HTH rpiR-type" evidence="4">
    <location>
        <begin position="34"/>
        <end position="109"/>
    </location>
</feature>
<dbReference type="STRING" id="1702221.AALO17_07440"/>
<keyword evidence="2" id="KW-0238">DNA-binding</keyword>
<dbReference type="PANTHER" id="PTHR30514">
    <property type="entry name" value="GLUCOKINASE"/>
    <property type="match status" value="1"/>
</dbReference>
<feature type="domain" description="SIS" evidence="5">
    <location>
        <begin position="145"/>
        <end position="285"/>
    </location>
</feature>
<keyword evidence="7" id="KW-1185">Reference proteome</keyword>
<keyword evidence="3" id="KW-0804">Transcription</keyword>
<evidence type="ECO:0000259" key="4">
    <source>
        <dbReference type="PROSITE" id="PS51071"/>
    </source>
</evidence>
<evidence type="ECO:0008006" key="8">
    <source>
        <dbReference type="Google" id="ProtNLM"/>
    </source>
</evidence>
<dbReference type="RefSeq" id="WP_082743215.1">
    <property type="nucleotide sequence ID" value="NZ_CAMSPE010000011.1"/>
</dbReference>
<dbReference type="InterPro" id="IPR035472">
    <property type="entry name" value="RpiR-like_SIS"/>
</dbReference>
<dbReference type="InterPro" id="IPR009057">
    <property type="entry name" value="Homeodomain-like_sf"/>
</dbReference>
<dbReference type="PANTHER" id="PTHR30514:SF21">
    <property type="entry name" value="RPIR-FAMILY TRANSCRIPTIONAL REGULATOR"/>
    <property type="match status" value="1"/>
</dbReference>
<organism evidence="6 7">
    <name type="scientific">Faecalibaculum rodentium</name>
    <dbReference type="NCBI Taxonomy" id="1702221"/>
    <lineage>
        <taxon>Bacteria</taxon>
        <taxon>Bacillati</taxon>
        <taxon>Bacillota</taxon>
        <taxon>Erysipelotrichia</taxon>
        <taxon>Erysipelotrichales</taxon>
        <taxon>Erysipelotrichaceae</taxon>
        <taxon>Faecalibaculum</taxon>
    </lineage>
</organism>
<evidence type="ECO:0000256" key="2">
    <source>
        <dbReference type="ARBA" id="ARBA00023125"/>
    </source>
</evidence>
<evidence type="ECO:0000259" key="5">
    <source>
        <dbReference type="PROSITE" id="PS51464"/>
    </source>
</evidence>
<dbReference type="PROSITE" id="PS51071">
    <property type="entry name" value="HTH_RPIR"/>
    <property type="match status" value="1"/>
</dbReference>
<dbReference type="GO" id="GO:0003700">
    <property type="term" value="F:DNA-binding transcription factor activity"/>
    <property type="evidence" value="ECO:0007669"/>
    <property type="project" value="InterPro"/>
</dbReference>
<name>A0A140DTA1_9FIRM</name>
<dbReference type="Proteomes" id="UP000069771">
    <property type="component" value="Chromosome"/>
</dbReference>
<dbReference type="InterPro" id="IPR001347">
    <property type="entry name" value="SIS_dom"/>
</dbReference>
<dbReference type="Pfam" id="PF01418">
    <property type="entry name" value="HTH_6"/>
    <property type="match status" value="1"/>
</dbReference>